<evidence type="ECO:0000313" key="2">
    <source>
        <dbReference type="EMBL" id="EDW16501.2"/>
    </source>
</evidence>
<organism evidence="2 3">
    <name type="scientific">Drosophila mojavensis</name>
    <name type="common">Fruit fly</name>
    <dbReference type="NCBI Taxonomy" id="7230"/>
    <lineage>
        <taxon>Eukaryota</taxon>
        <taxon>Metazoa</taxon>
        <taxon>Ecdysozoa</taxon>
        <taxon>Arthropoda</taxon>
        <taxon>Hexapoda</taxon>
        <taxon>Insecta</taxon>
        <taxon>Pterygota</taxon>
        <taxon>Neoptera</taxon>
        <taxon>Endopterygota</taxon>
        <taxon>Diptera</taxon>
        <taxon>Brachycera</taxon>
        <taxon>Muscomorpha</taxon>
        <taxon>Ephydroidea</taxon>
        <taxon>Drosophilidae</taxon>
        <taxon>Drosophila</taxon>
    </lineage>
</organism>
<dbReference type="Proteomes" id="UP000009192">
    <property type="component" value="Unassembled WGS sequence"/>
</dbReference>
<dbReference type="OrthoDB" id="7871539at2759"/>
<reference evidence="2 3" key="1">
    <citation type="journal article" date="2007" name="Nature">
        <title>Evolution of genes and genomes on the Drosophila phylogeny.</title>
        <authorList>
            <consortium name="Drosophila 12 Genomes Consortium"/>
            <person name="Clark A.G."/>
            <person name="Eisen M.B."/>
            <person name="Smith D.R."/>
            <person name="Bergman C.M."/>
            <person name="Oliver B."/>
            <person name="Markow T.A."/>
            <person name="Kaufman T.C."/>
            <person name="Kellis M."/>
            <person name="Gelbart W."/>
            <person name="Iyer V.N."/>
            <person name="Pollard D.A."/>
            <person name="Sackton T.B."/>
            <person name="Larracuente A.M."/>
            <person name="Singh N.D."/>
            <person name="Abad J.P."/>
            <person name="Abt D.N."/>
            <person name="Adryan B."/>
            <person name="Aguade M."/>
            <person name="Akashi H."/>
            <person name="Anderson W.W."/>
            <person name="Aquadro C.F."/>
            <person name="Ardell D.H."/>
            <person name="Arguello R."/>
            <person name="Artieri C.G."/>
            <person name="Barbash D.A."/>
            <person name="Barker D."/>
            <person name="Barsanti P."/>
            <person name="Batterham P."/>
            <person name="Batzoglou S."/>
            <person name="Begun D."/>
            <person name="Bhutkar A."/>
            <person name="Blanco E."/>
            <person name="Bosak S.A."/>
            <person name="Bradley R.K."/>
            <person name="Brand A.D."/>
            <person name="Brent M.R."/>
            <person name="Brooks A.N."/>
            <person name="Brown R.H."/>
            <person name="Butlin R.K."/>
            <person name="Caggese C."/>
            <person name="Calvi B.R."/>
            <person name="Bernardo de Carvalho A."/>
            <person name="Caspi A."/>
            <person name="Castrezana S."/>
            <person name="Celniker S.E."/>
            <person name="Chang J.L."/>
            <person name="Chapple C."/>
            <person name="Chatterji S."/>
            <person name="Chinwalla A."/>
            <person name="Civetta A."/>
            <person name="Clifton S.W."/>
            <person name="Comeron J.M."/>
            <person name="Costello J.C."/>
            <person name="Coyne J.A."/>
            <person name="Daub J."/>
            <person name="David R.G."/>
            <person name="Delcher A.L."/>
            <person name="Delehaunty K."/>
            <person name="Do C.B."/>
            <person name="Ebling H."/>
            <person name="Edwards K."/>
            <person name="Eickbush T."/>
            <person name="Evans J.D."/>
            <person name="Filipski A."/>
            <person name="Findeiss S."/>
            <person name="Freyhult E."/>
            <person name="Fulton L."/>
            <person name="Fulton R."/>
            <person name="Garcia A.C."/>
            <person name="Gardiner A."/>
            <person name="Garfield D.A."/>
            <person name="Garvin B.E."/>
            <person name="Gibson G."/>
            <person name="Gilbert D."/>
            <person name="Gnerre S."/>
            <person name="Godfrey J."/>
            <person name="Good R."/>
            <person name="Gotea V."/>
            <person name="Gravely B."/>
            <person name="Greenberg A.J."/>
            <person name="Griffiths-Jones S."/>
            <person name="Gross S."/>
            <person name="Guigo R."/>
            <person name="Gustafson E.A."/>
            <person name="Haerty W."/>
            <person name="Hahn M.W."/>
            <person name="Halligan D.L."/>
            <person name="Halpern A.L."/>
            <person name="Halter G.M."/>
            <person name="Han M.V."/>
            <person name="Heger A."/>
            <person name="Hillier L."/>
            <person name="Hinrichs A.S."/>
            <person name="Holmes I."/>
            <person name="Hoskins R.A."/>
            <person name="Hubisz M.J."/>
            <person name="Hultmark D."/>
            <person name="Huntley M.A."/>
            <person name="Jaffe D.B."/>
            <person name="Jagadeeshan S."/>
            <person name="Jeck W.R."/>
            <person name="Johnson J."/>
            <person name="Jones C.D."/>
            <person name="Jordan W.C."/>
            <person name="Karpen G.H."/>
            <person name="Kataoka E."/>
            <person name="Keightley P.D."/>
            <person name="Kheradpour P."/>
            <person name="Kirkness E.F."/>
            <person name="Koerich L.B."/>
            <person name="Kristiansen K."/>
            <person name="Kudrna D."/>
            <person name="Kulathinal R.J."/>
            <person name="Kumar S."/>
            <person name="Kwok R."/>
            <person name="Lander E."/>
            <person name="Langley C.H."/>
            <person name="Lapoint R."/>
            <person name="Lazzaro B.P."/>
            <person name="Lee S.J."/>
            <person name="Levesque L."/>
            <person name="Li R."/>
            <person name="Lin C.F."/>
            <person name="Lin M.F."/>
            <person name="Lindblad-Toh K."/>
            <person name="Llopart A."/>
            <person name="Long M."/>
            <person name="Low L."/>
            <person name="Lozovsky E."/>
            <person name="Lu J."/>
            <person name="Luo M."/>
            <person name="Machado C.A."/>
            <person name="Makalowski W."/>
            <person name="Marzo M."/>
            <person name="Matsuda M."/>
            <person name="Matzkin L."/>
            <person name="McAllister B."/>
            <person name="McBride C.S."/>
            <person name="McKernan B."/>
            <person name="McKernan K."/>
            <person name="Mendez-Lago M."/>
            <person name="Minx P."/>
            <person name="Mollenhauer M.U."/>
            <person name="Montooth K."/>
            <person name="Mount S.M."/>
            <person name="Mu X."/>
            <person name="Myers E."/>
            <person name="Negre B."/>
            <person name="Newfeld S."/>
            <person name="Nielsen R."/>
            <person name="Noor M.A."/>
            <person name="O'Grady P."/>
            <person name="Pachter L."/>
            <person name="Papaceit M."/>
            <person name="Parisi M.J."/>
            <person name="Parisi M."/>
            <person name="Parts L."/>
            <person name="Pedersen J.S."/>
            <person name="Pesole G."/>
            <person name="Phillippy A.M."/>
            <person name="Ponting C.P."/>
            <person name="Pop M."/>
            <person name="Porcelli D."/>
            <person name="Powell J.R."/>
            <person name="Prohaska S."/>
            <person name="Pruitt K."/>
            <person name="Puig M."/>
            <person name="Quesneville H."/>
            <person name="Ram K.R."/>
            <person name="Rand D."/>
            <person name="Rasmussen M.D."/>
            <person name="Reed L.K."/>
            <person name="Reenan R."/>
            <person name="Reily A."/>
            <person name="Remington K.A."/>
            <person name="Rieger T.T."/>
            <person name="Ritchie M.G."/>
            <person name="Robin C."/>
            <person name="Rogers Y.H."/>
            <person name="Rohde C."/>
            <person name="Rozas J."/>
            <person name="Rubenfield M.J."/>
            <person name="Ruiz A."/>
            <person name="Russo S."/>
            <person name="Salzberg S.L."/>
            <person name="Sanchez-Gracia A."/>
            <person name="Saranga D.J."/>
            <person name="Sato H."/>
            <person name="Schaeffer S.W."/>
            <person name="Schatz M.C."/>
            <person name="Schlenke T."/>
            <person name="Schwartz R."/>
            <person name="Segarra C."/>
            <person name="Singh R.S."/>
            <person name="Sirot L."/>
            <person name="Sirota M."/>
            <person name="Sisneros N.B."/>
            <person name="Smith C.D."/>
            <person name="Smith T.F."/>
            <person name="Spieth J."/>
            <person name="Stage D.E."/>
            <person name="Stark A."/>
            <person name="Stephan W."/>
            <person name="Strausberg R.L."/>
            <person name="Strempel S."/>
            <person name="Sturgill D."/>
            <person name="Sutton G."/>
            <person name="Sutton G.G."/>
            <person name="Tao W."/>
            <person name="Teichmann S."/>
            <person name="Tobari Y.N."/>
            <person name="Tomimura Y."/>
            <person name="Tsolas J.M."/>
            <person name="Valente V.L."/>
            <person name="Venter E."/>
            <person name="Venter J.C."/>
            <person name="Vicario S."/>
            <person name="Vieira F.G."/>
            <person name="Vilella A.J."/>
            <person name="Villasante A."/>
            <person name="Walenz B."/>
            <person name="Wang J."/>
            <person name="Wasserman M."/>
            <person name="Watts T."/>
            <person name="Wilson D."/>
            <person name="Wilson R.K."/>
            <person name="Wing R.A."/>
            <person name="Wolfner M.F."/>
            <person name="Wong A."/>
            <person name="Wong G.K."/>
            <person name="Wu C.I."/>
            <person name="Wu G."/>
            <person name="Yamamoto D."/>
            <person name="Yang H.P."/>
            <person name="Yang S.P."/>
            <person name="Yorke J.A."/>
            <person name="Yoshida K."/>
            <person name="Zdobnov E."/>
            <person name="Zhang P."/>
            <person name="Zhang Y."/>
            <person name="Zimin A.V."/>
            <person name="Baldwin J."/>
            <person name="Abdouelleil A."/>
            <person name="Abdulkadir J."/>
            <person name="Abebe A."/>
            <person name="Abera B."/>
            <person name="Abreu J."/>
            <person name="Acer S.C."/>
            <person name="Aftuck L."/>
            <person name="Alexander A."/>
            <person name="An P."/>
            <person name="Anderson E."/>
            <person name="Anderson S."/>
            <person name="Arachi H."/>
            <person name="Azer M."/>
            <person name="Bachantsang P."/>
            <person name="Barry A."/>
            <person name="Bayul T."/>
            <person name="Berlin A."/>
            <person name="Bessette D."/>
            <person name="Bloom T."/>
            <person name="Blye J."/>
            <person name="Boguslavskiy L."/>
            <person name="Bonnet C."/>
            <person name="Boukhgalter B."/>
            <person name="Bourzgui I."/>
            <person name="Brown A."/>
            <person name="Cahill P."/>
            <person name="Channer S."/>
            <person name="Cheshatsang Y."/>
            <person name="Chuda L."/>
            <person name="Citroen M."/>
            <person name="Collymore A."/>
            <person name="Cooke P."/>
            <person name="Costello M."/>
            <person name="D'Aco K."/>
            <person name="Daza R."/>
            <person name="De Haan G."/>
            <person name="DeGray S."/>
            <person name="DeMaso C."/>
            <person name="Dhargay N."/>
            <person name="Dooley K."/>
            <person name="Dooley E."/>
            <person name="Doricent M."/>
            <person name="Dorje P."/>
            <person name="Dorjee K."/>
            <person name="Dupes A."/>
            <person name="Elong R."/>
            <person name="Falk J."/>
            <person name="Farina A."/>
            <person name="Faro S."/>
            <person name="Ferguson D."/>
            <person name="Fisher S."/>
            <person name="Foley C.D."/>
            <person name="Franke A."/>
            <person name="Friedrich D."/>
            <person name="Gadbois L."/>
            <person name="Gearin G."/>
            <person name="Gearin C.R."/>
            <person name="Giannoukos G."/>
            <person name="Goode T."/>
            <person name="Graham J."/>
            <person name="Grandbois E."/>
            <person name="Grewal S."/>
            <person name="Gyaltsen K."/>
            <person name="Hafez N."/>
            <person name="Hagos B."/>
            <person name="Hall J."/>
            <person name="Henson C."/>
            <person name="Hollinger A."/>
            <person name="Honan T."/>
            <person name="Huard M.D."/>
            <person name="Hughes L."/>
            <person name="Hurhula B."/>
            <person name="Husby M.E."/>
            <person name="Kamat A."/>
            <person name="Kanga B."/>
            <person name="Kashin S."/>
            <person name="Khazanovich D."/>
            <person name="Kisner P."/>
            <person name="Lance K."/>
            <person name="Lara M."/>
            <person name="Lee W."/>
            <person name="Lennon N."/>
            <person name="Letendre F."/>
            <person name="LeVine R."/>
            <person name="Lipovsky A."/>
            <person name="Liu X."/>
            <person name="Liu J."/>
            <person name="Liu S."/>
            <person name="Lokyitsang T."/>
            <person name="Lokyitsang Y."/>
            <person name="Lubonja R."/>
            <person name="Lui A."/>
            <person name="MacDonald P."/>
            <person name="Magnisalis V."/>
            <person name="Maru K."/>
            <person name="Matthews C."/>
            <person name="McCusker W."/>
            <person name="McDonough S."/>
            <person name="Mehta T."/>
            <person name="Meldrim J."/>
            <person name="Meneus L."/>
            <person name="Mihai O."/>
            <person name="Mihalev A."/>
            <person name="Mihova T."/>
            <person name="Mittelman R."/>
            <person name="Mlenga V."/>
            <person name="Montmayeur A."/>
            <person name="Mulrain L."/>
            <person name="Navidi A."/>
            <person name="Naylor J."/>
            <person name="Negash T."/>
            <person name="Nguyen T."/>
            <person name="Nguyen N."/>
            <person name="Nicol R."/>
            <person name="Norbu C."/>
            <person name="Norbu N."/>
            <person name="Novod N."/>
            <person name="O'Neill B."/>
            <person name="Osman S."/>
            <person name="Markiewicz E."/>
            <person name="Oyono O.L."/>
            <person name="Patti C."/>
            <person name="Phunkhang P."/>
            <person name="Pierre F."/>
            <person name="Priest M."/>
            <person name="Raghuraman S."/>
            <person name="Rege F."/>
            <person name="Reyes R."/>
            <person name="Rise C."/>
            <person name="Rogov P."/>
            <person name="Ross K."/>
            <person name="Ryan E."/>
            <person name="Settipalli S."/>
            <person name="Shea T."/>
            <person name="Sherpa N."/>
            <person name="Shi L."/>
            <person name="Shih D."/>
            <person name="Sparrow T."/>
            <person name="Spaulding J."/>
            <person name="Stalker J."/>
            <person name="Stange-Thomann N."/>
            <person name="Stavropoulos S."/>
            <person name="Stone C."/>
            <person name="Strader C."/>
            <person name="Tesfaye S."/>
            <person name="Thomson T."/>
            <person name="Thoulutsang Y."/>
            <person name="Thoulutsang D."/>
            <person name="Topham K."/>
            <person name="Topping I."/>
            <person name="Tsamla T."/>
            <person name="Vassiliev H."/>
            <person name="Vo A."/>
            <person name="Wangchuk T."/>
            <person name="Wangdi T."/>
            <person name="Weiand M."/>
            <person name="Wilkinson J."/>
            <person name="Wilson A."/>
            <person name="Yadav S."/>
            <person name="Young G."/>
            <person name="Yu Q."/>
            <person name="Zembek L."/>
            <person name="Zhong D."/>
            <person name="Zimmer A."/>
            <person name="Zwirko Z."/>
            <person name="Jaffe D.B."/>
            <person name="Alvarez P."/>
            <person name="Brockman W."/>
            <person name="Butler J."/>
            <person name="Chin C."/>
            <person name="Gnerre S."/>
            <person name="Grabherr M."/>
            <person name="Kleber M."/>
            <person name="Mauceli E."/>
            <person name="MacCallum I."/>
        </authorList>
    </citation>
    <scope>NUCLEOTIDE SEQUENCE [LARGE SCALE GENOMIC DNA]</scope>
    <source>
        <strain evidence="3">Tucson 15081-1352.22</strain>
    </source>
</reference>
<keyword evidence="3" id="KW-1185">Reference proteome</keyword>
<proteinExistence type="predicted"/>
<feature type="signal peptide" evidence="1">
    <location>
        <begin position="1"/>
        <end position="22"/>
    </location>
</feature>
<dbReference type="HOGENOM" id="CLU_1837157_0_0_1"/>
<dbReference type="EMBL" id="CH933806">
    <property type="protein sequence ID" value="EDW16501.2"/>
    <property type="molecule type" value="Genomic_DNA"/>
</dbReference>
<evidence type="ECO:0000256" key="1">
    <source>
        <dbReference type="SAM" id="SignalP"/>
    </source>
</evidence>
<accession>B4K8B9</accession>
<dbReference type="eggNOG" id="ENOG502T6PK">
    <property type="taxonomic scope" value="Eukaryota"/>
</dbReference>
<sequence>MRAPIIVFLALLLGNCLDLGNGLLFKKLKALKGLKSGYSSGNGGYGYNSNVGYGGYGGYGYGAGYSSGYGSGYGGGQSYRPKNRQRTGRTYSQIARVLRPDPYLGLGAGRYLPRAPYSHLWG</sequence>
<protein>
    <submittedName>
        <fullName evidence="2">Uncharacterized protein</fullName>
    </submittedName>
</protein>
<dbReference type="InParanoid" id="B4K8B9"/>
<keyword evidence="1" id="KW-0732">Signal</keyword>
<gene>
    <name evidence="2" type="primary">Dmoj\GI22197</name>
    <name evidence="2" type="ORF">Dmoj_GI22197</name>
</gene>
<evidence type="ECO:0000313" key="3">
    <source>
        <dbReference type="Proteomes" id="UP000009192"/>
    </source>
</evidence>
<name>B4K8B9_DROMO</name>
<dbReference type="AlphaFoldDB" id="B4K8B9"/>
<dbReference type="KEGG" id="dmo:Dmoj_GI22197"/>
<feature type="chain" id="PRO_5006456328" evidence="1">
    <location>
        <begin position="23"/>
        <end position="122"/>
    </location>
</feature>